<dbReference type="Proteomes" id="UP001202943">
    <property type="component" value="Unassembled WGS sequence"/>
</dbReference>
<gene>
    <name evidence="3" type="ORF">M8C81_22005</name>
</gene>
<evidence type="ECO:0000313" key="4">
    <source>
        <dbReference type="Proteomes" id="UP001202943"/>
    </source>
</evidence>
<evidence type="ECO:0000256" key="1">
    <source>
        <dbReference type="SAM" id="MobiDB-lite"/>
    </source>
</evidence>
<dbReference type="InterPro" id="IPR041183">
    <property type="entry name" value="Cyclophilin-like"/>
</dbReference>
<sequence length="151" mass="16341">MALGLAHAVSASASDSQTAKSGEAKAPQEIPYMQMSVGERHYKIRLADTEAARAFSSLIPLTLEMADLNSNEKYVDLAVSLPKDASVPGTIKAGDVMLYGSKTLVVFYKTFKTPYSYTLIGNIENPDGLMQMLGSDDIRVVFSITKSQLDI</sequence>
<dbReference type="Gene3D" id="2.40.100.20">
    <property type="match status" value="1"/>
</dbReference>
<evidence type="ECO:0000313" key="3">
    <source>
        <dbReference type="EMBL" id="MCO1623277.1"/>
    </source>
</evidence>
<dbReference type="EMBL" id="JAMHFX010000219">
    <property type="protein sequence ID" value="MCO1623277.1"/>
    <property type="molecule type" value="Genomic_DNA"/>
</dbReference>
<dbReference type="InterPro" id="IPR029000">
    <property type="entry name" value="Cyclophilin-like_dom_sf"/>
</dbReference>
<dbReference type="SUPFAM" id="SSF50891">
    <property type="entry name" value="Cyclophilin-like"/>
    <property type="match status" value="1"/>
</dbReference>
<comment type="caution">
    <text evidence="3">The sequence shown here is derived from an EMBL/GenBank/DDBJ whole genome shotgun (WGS) entry which is preliminary data.</text>
</comment>
<name>A0AAW5HRH0_PSEPU</name>
<dbReference type="RefSeq" id="WP_252461097.1">
    <property type="nucleotide sequence ID" value="NZ_JAMHFX010000219.1"/>
</dbReference>
<reference evidence="3" key="1">
    <citation type="submission" date="2022-05" db="EMBL/GenBank/DDBJ databases">
        <authorList>
            <person name="Yi M."/>
        </authorList>
    </citation>
    <scope>NUCLEOTIDE SEQUENCE</scope>
    <source>
        <strain evidence="3">DS2</strain>
    </source>
</reference>
<dbReference type="AlphaFoldDB" id="A0AAW5HRH0"/>
<dbReference type="Pfam" id="PF18050">
    <property type="entry name" value="Cyclophil_like2"/>
    <property type="match status" value="1"/>
</dbReference>
<reference evidence="3" key="2">
    <citation type="submission" date="2023-08" db="EMBL/GenBank/DDBJ databases">
        <title>Isolation, Identification, Denitrification Characteristics of A Highly Efficient Aerobic Denitrifying Bacterial Strain DS2.</title>
        <authorList>
            <person name="Wang H."/>
        </authorList>
    </citation>
    <scope>NUCLEOTIDE SEQUENCE</scope>
    <source>
        <strain evidence="3">DS2</strain>
    </source>
</reference>
<feature type="domain" description="Cyclophilin-like" evidence="2">
    <location>
        <begin position="35"/>
        <end position="142"/>
    </location>
</feature>
<feature type="region of interest" description="Disordered" evidence="1">
    <location>
        <begin position="1"/>
        <end position="25"/>
    </location>
</feature>
<protein>
    <submittedName>
        <fullName evidence="3">Cyclophilin-like fold protein</fullName>
    </submittedName>
</protein>
<evidence type="ECO:0000259" key="2">
    <source>
        <dbReference type="Pfam" id="PF18050"/>
    </source>
</evidence>
<feature type="compositionally biased region" description="Polar residues" evidence="1">
    <location>
        <begin position="11"/>
        <end position="20"/>
    </location>
</feature>
<organism evidence="3 4">
    <name type="scientific">Pseudomonas putida</name>
    <name type="common">Arthrobacter siderocapsulatus</name>
    <dbReference type="NCBI Taxonomy" id="303"/>
    <lineage>
        <taxon>Bacteria</taxon>
        <taxon>Pseudomonadati</taxon>
        <taxon>Pseudomonadota</taxon>
        <taxon>Gammaproteobacteria</taxon>
        <taxon>Pseudomonadales</taxon>
        <taxon>Pseudomonadaceae</taxon>
        <taxon>Pseudomonas</taxon>
    </lineage>
</organism>
<proteinExistence type="predicted"/>
<accession>A0AAW5HRH0</accession>